<gene>
    <name evidence="2" type="ORF">SAMN04489713_12195</name>
</gene>
<evidence type="ECO:0000313" key="3">
    <source>
        <dbReference type="Proteomes" id="UP000183413"/>
    </source>
</evidence>
<reference evidence="2 3" key="1">
    <citation type="submission" date="2016-10" db="EMBL/GenBank/DDBJ databases">
        <authorList>
            <person name="de Groot N.N."/>
        </authorList>
    </citation>
    <scope>NUCLEOTIDE SEQUENCE [LARGE SCALE GENOMIC DNA]</scope>
    <source>
        <strain evidence="2 3">DSM 43067</strain>
    </source>
</reference>
<dbReference type="AlphaFoldDB" id="A0A1I5VDX2"/>
<organism evidence="2 3">
    <name type="scientific">Actinomadura madurae</name>
    <dbReference type="NCBI Taxonomy" id="1993"/>
    <lineage>
        <taxon>Bacteria</taxon>
        <taxon>Bacillati</taxon>
        <taxon>Actinomycetota</taxon>
        <taxon>Actinomycetes</taxon>
        <taxon>Streptosporangiales</taxon>
        <taxon>Thermomonosporaceae</taxon>
        <taxon>Actinomadura</taxon>
    </lineage>
</organism>
<feature type="domain" description="PucR-like N-terminal" evidence="1">
    <location>
        <begin position="3"/>
        <end position="135"/>
    </location>
</feature>
<dbReference type="RefSeq" id="WP_075024273.1">
    <property type="nucleotide sequence ID" value="NZ_FOVH01000021.1"/>
</dbReference>
<sequence>MQPDLDTFLADRLHEITAEVAGEITARVPAYGHLRPGGIRTLVRDALAVYSGAREPCTVVEVFRDLGASEASAGQDVRHFESALRTGARVLVRRTAGAAARLYPPTAEFIAVMETAFTAEDELVGAAVEGHHRARRPLVARRLYSLLSEN</sequence>
<dbReference type="Pfam" id="PF25906">
    <property type="entry name" value="PucR-like_N"/>
    <property type="match status" value="1"/>
</dbReference>
<accession>A0A1I5VDX2</accession>
<name>A0A1I5VDX2_9ACTN</name>
<dbReference type="InterPro" id="IPR058663">
    <property type="entry name" value="PucR-like_N"/>
</dbReference>
<evidence type="ECO:0000313" key="2">
    <source>
        <dbReference type="EMBL" id="SFQ05768.1"/>
    </source>
</evidence>
<evidence type="ECO:0000259" key="1">
    <source>
        <dbReference type="Pfam" id="PF25906"/>
    </source>
</evidence>
<protein>
    <recommendedName>
        <fullName evidence="1">PucR-like N-terminal domain-containing protein</fullName>
    </recommendedName>
</protein>
<dbReference type="InParanoid" id="A0A1I5VDX2"/>
<dbReference type="Proteomes" id="UP000183413">
    <property type="component" value="Unassembled WGS sequence"/>
</dbReference>
<keyword evidence="3" id="KW-1185">Reference proteome</keyword>
<dbReference type="EMBL" id="FOVH01000021">
    <property type="protein sequence ID" value="SFQ05768.1"/>
    <property type="molecule type" value="Genomic_DNA"/>
</dbReference>
<proteinExistence type="predicted"/>